<accession>A0A3B0MR77</accession>
<keyword evidence="2" id="KW-0472">Membrane</keyword>
<dbReference type="VEuPathDB" id="PiroplasmaDB:TA03825"/>
<feature type="transmembrane region" description="Helical" evidence="2">
    <location>
        <begin position="320"/>
        <end position="343"/>
    </location>
</feature>
<evidence type="ECO:0000313" key="4">
    <source>
        <dbReference type="EMBL" id="SVP93447.1"/>
    </source>
</evidence>
<evidence type="ECO:0000256" key="1">
    <source>
        <dbReference type="SAM" id="MobiDB-lite"/>
    </source>
</evidence>
<keyword evidence="2" id="KW-0812">Transmembrane</keyword>
<feature type="region of interest" description="Disordered" evidence="1">
    <location>
        <begin position="105"/>
        <end position="139"/>
    </location>
</feature>
<dbReference type="EMBL" id="UIVS01000003">
    <property type="protein sequence ID" value="SVP92643.1"/>
    <property type="molecule type" value="Genomic_DNA"/>
</dbReference>
<dbReference type="AlphaFoldDB" id="A0A3B0MR77"/>
<keyword evidence="2" id="KW-1133">Transmembrane helix</keyword>
<organism evidence="3">
    <name type="scientific">Theileria annulata</name>
    <dbReference type="NCBI Taxonomy" id="5874"/>
    <lineage>
        <taxon>Eukaryota</taxon>
        <taxon>Sar</taxon>
        <taxon>Alveolata</taxon>
        <taxon>Apicomplexa</taxon>
        <taxon>Aconoidasida</taxon>
        <taxon>Piroplasmida</taxon>
        <taxon>Theileriidae</taxon>
        <taxon>Theileria</taxon>
    </lineage>
</organism>
<name>A0A3B0MR77_THEAN</name>
<feature type="transmembrane region" description="Helical" evidence="2">
    <location>
        <begin position="288"/>
        <end position="308"/>
    </location>
</feature>
<proteinExistence type="predicted"/>
<evidence type="ECO:0000313" key="3">
    <source>
        <dbReference type="EMBL" id="SVP92643.1"/>
    </source>
</evidence>
<evidence type="ECO:0000256" key="2">
    <source>
        <dbReference type="SAM" id="Phobius"/>
    </source>
</evidence>
<feature type="transmembrane region" description="Helical" evidence="2">
    <location>
        <begin position="264"/>
        <end position="282"/>
    </location>
</feature>
<gene>
    <name evidence="4" type="ORF">TAT_000244000</name>
    <name evidence="3" type="ORF">TAV_000244100</name>
</gene>
<dbReference type="EMBL" id="UIVT01000003">
    <property type="protein sequence ID" value="SVP93447.1"/>
    <property type="molecule type" value="Genomic_DNA"/>
</dbReference>
<protein>
    <submittedName>
        <fullName evidence="3">Uncharacterized protein</fullName>
    </submittedName>
</protein>
<sequence length="359" mass="40091">MNLIDEIMDMIEKMSSIMLYYSRLNIFKRVGMNAEYCKRIYNRTMEFFFLIFLQNPTLSNRNFINKFDCKNITEIGIITLSILRVLSYNIFIIFSVTVLGHTESTSTEVTTTNSTKDSTNNLTTGTNNTTTGTVGPSTVTEGKGANFTATKCTMGKGANFTATKCTMGKGANFTAMECTPGKGANFTATKCTMGKGANFTAMECTMGKGANFTAMECTMGKGANSMVTECTTKDTKAVGVGTEKVPFGVRKSLRDYCLTRHRNGGLIGILNIFYAILLSFHIKSLVLMINVWYPTDTILIVIELYIYLNHIIELKIICNISLFSSIFIIIFGAIIKIFIYFLWFHIINKFQFITFLSIK</sequence>
<reference evidence="3" key="1">
    <citation type="submission" date="2018-07" db="EMBL/GenBank/DDBJ databases">
        <authorList>
            <person name="Quirk P.G."/>
            <person name="Krulwich T.A."/>
        </authorList>
    </citation>
    <scope>NUCLEOTIDE SEQUENCE</scope>
    <source>
        <strain evidence="3">Anand</strain>
    </source>
</reference>